<organism evidence="1 2">
    <name type="scientific">Algoriphagus alkaliphilus</name>
    <dbReference type="NCBI Taxonomy" id="279824"/>
    <lineage>
        <taxon>Bacteria</taxon>
        <taxon>Pseudomonadati</taxon>
        <taxon>Bacteroidota</taxon>
        <taxon>Cytophagia</taxon>
        <taxon>Cytophagales</taxon>
        <taxon>Cyclobacteriaceae</taxon>
        <taxon>Algoriphagus</taxon>
    </lineage>
</organism>
<dbReference type="STRING" id="279824.SAMN03080617_00347"/>
<dbReference type="Proteomes" id="UP000198756">
    <property type="component" value="Unassembled WGS sequence"/>
</dbReference>
<proteinExistence type="predicted"/>
<protein>
    <submittedName>
        <fullName evidence="1">Uncharacterized protein</fullName>
    </submittedName>
</protein>
<dbReference type="AlphaFoldDB" id="A0A1G5V931"/>
<reference evidence="2" key="1">
    <citation type="submission" date="2016-10" db="EMBL/GenBank/DDBJ databases">
        <authorList>
            <person name="Varghese N."/>
            <person name="Submissions S."/>
        </authorList>
    </citation>
    <scope>NUCLEOTIDE SEQUENCE [LARGE SCALE GENOMIC DNA]</scope>
    <source>
        <strain evidence="2">DSM 22703</strain>
    </source>
</reference>
<sequence>MKIKFIIPALLIMSLATGSKMKSSSEKNSRTYDRTVYIFAFMTLDDNSILVSNVYPITDRDELNTYDEAMNKLSTKLYEHAINELKLKGRRSEVGANYEFTDRNKLESRRKEIIAYNKGLGRKIVYPAVTFGFSFDYRRD</sequence>
<dbReference type="RefSeq" id="WP_092728233.1">
    <property type="nucleotide sequence ID" value="NZ_FMXE01000003.1"/>
</dbReference>
<gene>
    <name evidence="1" type="ORF">SAMN03080617_00347</name>
</gene>
<dbReference type="EMBL" id="FMXE01000003">
    <property type="protein sequence ID" value="SDA42148.1"/>
    <property type="molecule type" value="Genomic_DNA"/>
</dbReference>
<accession>A0A1G5V931</accession>
<evidence type="ECO:0000313" key="2">
    <source>
        <dbReference type="Proteomes" id="UP000198756"/>
    </source>
</evidence>
<name>A0A1G5V931_9BACT</name>
<keyword evidence="2" id="KW-1185">Reference proteome</keyword>
<evidence type="ECO:0000313" key="1">
    <source>
        <dbReference type="EMBL" id="SDA42148.1"/>
    </source>
</evidence>